<dbReference type="Pfam" id="PF01042">
    <property type="entry name" value="Ribonuc_L-PSP"/>
    <property type="match status" value="1"/>
</dbReference>
<keyword evidence="3" id="KW-0378">Hydrolase</keyword>
<dbReference type="NCBIfam" id="TIGR00004">
    <property type="entry name" value="Rid family detoxifying hydrolase"/>
    <property type="match status" value="1"/>
</dbReference>
<evidence type="ECO:0000313" key="3">
    <source>
        <dbReference type="EMBL" id="MCK9686753.1"/>
    </source>
</evidence>
<reference evidence="3" key="1">
    <citation type="submission" date="2021-11" db="EMBL/GenBank/DDBJ databases">
        <title>BS-T2-15 a new species belonging to the Comamonadaceae family isolated from the soil of a French oak forest.</title>
        <authorList>
            <person name="Mieszkin S."/>
            <person name="Alain K."/>
        </authorList>
    </citation>
    <scope>NUCLEOTIDE SEQUENCE</scope>
    <source>
        <strain evidence="3">BS-T2-15</strain>
    </source>
</reference>
<dbReference type="SUPFAM" id="SSF55298">
    <property type="entry name" value="YjgF-like"/>
    <property type="match status" value="1"/>
</dbReference>
<dbReference type="InterPro" id="IPR035959">
    <property type="entry name" value="RutC-like_sf"/>
</dbReference>
<dbReference type="GO" id="GO:0019239">
    <property type="term" value="F:deaminase activity"/>
    <property type="evidence" value="ECO:0007669"/>
    <property type="project" value="TreeGrafter"/>
</dbReference>
<comment type="similarity">
    <text evidence="1">Belongs to the RutC family.</text>
</comment>
<evidence type="ECO:0000256" key="2">
    <source>
        <dbReference type="SAM" id="SignalP"/>
    </source>
</evidence>
<dbReference type="PANTHER" id="PTHR11803:SF39">
    <property type="entry name" value="2-IMINOBUTANOATE_2-IMINOPROPANOATE DEAMINASE"/>
    <property type="match status" value="1"/>
</dbReference>
<dbReference type="Gene3D" id="3.30.1330.40">
    <property type="entry name" value="RutC-like"/>
    <property type="match status" value="1"/>
</dbReference>
<dbReference type="GO" id="GO:0005829">
    <property type="term" value="C:cytosol"/>
    <property type="evidence" value="ECO:0007669"/>
    <property type="project" value="TreeGrafter"/>
</dbReference>
<dbReference type="Proteomes" id="UP001139353">
    <property type="component" value="Unassembled WGS sequence"/>
</dbReference>
<feature type="signal peptide" evidence="2">
    <location>
        <begin position="1"/>
        <end position="19"/>
    </location>
</feature>
<protein>
    <submittedName>
        <fullName evidence="3">Rid family detoxifying hydrolase</fullName>
    </submittedName>
</protein>
<keyword evidence="2" id="KW-0732">Signal</keyword>
<dbReference type="AlphaFoldDB" id="A0A9X1YIG0"/>
<name>A0A9X1YIG0_9BURK</name>
<dbReference type="EMBL" id="JAJLJH010000003">
    <property type="protein sequence ID" value="MCK9686753.1"/>
    <property type="molecule type" value="Genomic_DNA"/>
</dbReference>
<keyword evidence="4" id="KW-1185">Reference proteome</keyword>
<evidence type="ECO:0000313" key="4">
    <source>
        <dbReference type="Proteomes" id="UP001139353"/>
    </source>
</evidence>
<dbReference type="RefSeq" id="WP_275682793.1">
    <property type="nucleotide sequence ID" value="NZ_JAJLJH010000003.1"/>
</dbReference>
<dbReference type="CDD" id="cd00448">
    <property type="entry name" value="YjgF_YER057c_UK114_family"/>
    <property type="match status" value="1"/>
</dbReference>
<comment type="caution">
    <text evidence="3">The sequence shown here is derived from an EMBL/GenBank/DDBJ whole genome shotgun (WGS) entry which is preliminary data.</text>
</comment>
<dbReference type="PANTHER" id="PTHR11803">
    <property type="entry name" value="2-IMINOBUTANOATE/2-IMINOPROPANOATE DEAMINASE RIDA"/>
    <property type="match status" value="1"/>
</dbReference>
<evidence type="ECO:0000256" key="1">
    <source>
        <dbReference type="ARBA" id="ARBA00010552"/>
    </source>
</evidence>
<gene>
    <name evidence="3" type="ORF">LPC04_13655</name>
</gene>
<proteinExistence type="inferred from homology"/>
<sequence>MNKYVLLVVASVLSVGAQAETVEFLNPPGLMAKGLPFSPAVRVGGQVYVTGQIGTTPGTTTLVSGGMAAEAKQSIQNIKSILEANGYALRDVVKCTVMLADMSEWAAFNEVYKSAFTPPYPARSAFGANGLAFGAKVELDCIAAR</sequence>
<accession>A0A9X1YIG0</accession>
<dbReference type="InterPro" id="IPR006056">
    <property type="entry name" value="RidA"/>
</dbReference>
<dbReference type="InterPro" id="IPR006175">
    <property type="entry name" value="YjgF/YER057c/UK114"/>
</dbReference>
<organism evidence="3 4">
    <name type="scientific">Scleromatobacter humisilvae</name>
    <dbReference type="NCBI Taxonomy" id="2897159"/>
    <lineage>
        <taxon>Bacteria</taxon>
        <taxon>Pseudomonadati</taxon>
        <taxon>Pseudomonadota</taxon>
        <taxon>Betaproteobacteria</taxon>
        <taxon>Burkholderiales</taxon>
        <taxon>Sphaerotilaceae</taxon>
        <taxon>Scleromatobacter</taxon>
    </lineage>
</organism>
<dbReference type="FunFam" id="3.30.1330.40:FF:000001">
    <property type="entry name" value="L-PSP family endoribonuclease"/>
    <property type="match status" value="1"/>
</dbReference>
<feature type="chain" id="PRO_5040889249" evidence="2">
    <location>
        <begin position="20"/>
        <end position="145"/>
    </location>
</feature>